<reference evidence="5" key="2">
    <citation type="submission" date="2020-04" db="EMBL/GenBank/DDBJ databases">
        <authorList>
            <consortium name="NCBI Genome Project"/>
        </authorList>
    </citation>
    <scope>NUCLEOTIDE SEQUENCE</scope>
    <source>
        <strain evidence="5">CBS 304.34</strain>
    </source>
</reference>
<reference evidence="5" key="3">
    <citation type="submission" date="2025-04" db="UniProtKB">
        <authorList>
            <consortium name="RefSeq"/>
        </authorList>
    </citation>
    <scope>IDENTIFICATION</scope>
    <source>
        <strain evidence="5">CBS 304.34</strain>
    </source>
</reference>
<keyword evidence="2" id="KW-0812">Transmembrane</keyword>
<evidence type="ECO:0000313" key="4">
    <source>
        <dbReference type="Proteomes" id="UP000504636"/>
    </source>
</evidence>
<dbReference type="RefSeq" id="XP_033570391.1">
    <property type="nucleotide sequence ID" value="XM_033728568.1"/>
</dbReference>
<feature type="region of interest" description="Disordered" evidence="1">
    <location>
        <begin position="28"/>
        <end position="79"/>
    </location>
</feature>
<dbReference type="Proteomes" id="UP000504636">
    <property type="component" value="Unplaced"/>
</dbReference>
<gene>
    <name evidence="3 5" type="ORF">BDZ99DRAFT_576303</name>
</gene>
<proteinExistence type="predicted"/>
<feature type="transmembrane region" description="Helical" evidence="2">
    <location>
        <begin position="91"/>
        <end position="113"/>
    </location>
</feature>
<organism evidence="3">
    <name type="scientific">Mytilinidion resinicola</name>
    <dbReference type="NCBI Taxonomy" id="574789"/>
    <lineage>
        <taxon>Eukaryota</taxon>
        <taxon>Fungi</taxon>
        <taxon>Dikarya</taxon>
        <taxon>Ascomycota</taxon>
        <taxon>Pezizomycotina</taxon>
        <taxon>Dothideomycetes</taxon>
        <taxon>Pleosporomycetidae</taxon>
        <taxon>Mytilinidiales</taxon>
        <taxon>Mytilinidiaceae</taxon>
        <taxon>Mytilinidion</taxon>
    </lineage>
</organism>
<sequence length="425" mass="47848">MPSKRSRGNGAATWDDYRSSYALAANDSAHHTETWRRIPHRGKKDRDELSSSQSQSSDSLSEEDARKQRARTHRGHSSLLRPAKPRTICHPILAIIIFVLVAGVAFVGSVIIAQSAVDAIIAPSPKRFGGHVPGSLHWDRTELEGRVLDAKGSMSHALVYKRNDVEAIRGLVQRSSVPSKKEALGHFDTFMREAKAAATALSKFEARLPQVLSNVRVENRLLHKRVLDESEAGVGKSSLETLRKIIEKATTELGTLAGQAVGEIHSQLMELEYALGEIQEIVNEDERRGEKNFEENLKKSLKSGAWSRLDSEGEAQRQQIKNIREELMRIRQFVSTCQKHVSEVTRRLDTVTNELNDLHMRQSELVIDQARPDELYKVLLENKHISAKLERTLKNIDELDKINADIDAGTYKGDYFALPRWVPFE</sequence>
<evidence type="ECO:0000256" key="1">
    <source>
        <dbReference type="SAM" id="MobiDB-lite"/>
    </source>
</evidence>
<dbReference type="AlphaFoldDB" id="A0A6A6Y6J6"/>
<evidence type="ECO:0000313" key="3">
    <source>
        <dbReference type="EMBL" id="KAF2803427.1"/>
    </source>
</evidence>
<keyword evidence="2" id="KW-1133">Transmembrane helix</keyword>
<name>A0A6A6Y6J6_9PEZI</name>
<evidence type="ECO:0000313" key="5">
    <source>
        <dbReference type="RefSeq" id="XP_033570391.1"/>
    </source>
</evidence>
<dbReference type="GeneID" id="54469461"/>
<keyword evidence="2" id="KW-0472">Membrane</keyword>
<reference evidence="3 5" key="1">
    <citation type="journal article" date="2020" name="Stud. Mycol.">
        <title>101 Dothideomycetes genomes: a test case for predicting lifestyles and emergence of pathogens.</title>
        <authorList>
            <person name="Haridas S."/>
            <person name="Albert R."/>
            <person name="Binder M."/>
            <person name="Bloem J."/>
            <person name="Labutti K."/>
            <person name="Salamov A."/>
            <person name="Andreopoulos B."/>
            <person name="Baker S."/>
            <person name="Barry K."/>
            <person name="Bills G."/>
            <person name="Bluhm B."/>
            <person name="Cannon C."/>
            <person name="Castanera R."/>
            <person name="Culley D."/>
            <person name="Daum C."/>
            <person name="Ezra D."/>
            <person name="Gonzalez J."/>
            <person name="Henrissat B."/>
            <person name="Kuo A."/>
            <person name="Liang C."/>
            <person name="Lipzen A."/>
            <person name="Lutzoni F."/>
            <person name="Magnuson J."/>
            <person name="Mondo S."/>
            <person name="Nolan M."/>
            <person name="Ohm R."/>
            <person name="Pangilinan J."/>
            <person name="Park H.-J."/>
            <person name="Ramirez L."/>
            <person name="Alfaro M."/>
            <person name="Sun H."/>
            <person name="Tritt A."/>
            <person name="Yoshinaga Y."/>
            <person name="Zwiers L.-H."/>
            <person name="Turgeon B."/>
            <person name="Goodwin S."/>
            <person name="Spatafora J."/>
            <person name="Crous P."/>
            <person name="Grigoriev I."/>
        </authorList>
    </citation>
    <scope>NUCLEOTIDE SEQUENCE</scope>
    <source>
        <strain evidence="3 5">CBS 304.34</strain>
    </source>
</reference>
<protein>
    <submittedName>
        <fullName evidence="3 5">Uncharacterized protein</fullName>
    </submittedName>
</protein>
<keyword evidence="4" id="KW-1185">Reference proteome</keyword>
<feature type="compositionally biased region" description="Low complexity" evidence="1">
    <location>
        <begin position="50"/>
        <end position="59"/>
    </location>
</feature>
<evidence type="ECO:0000256" key="2">
    <source>
        <dbReference type="SAM" id="Phobius"/>
    </source>
</evidence>
<dbReference type="EMBL" id="MU003718">
    <property type="protein sequence ID" value="KAF2803427.1"/>
    <property type="molecule type" value="Genomic_DNA"/>
</dbReference>
<accession>A0A6A6Y6J6</accession>